<reference evidence="2" key="1">
    <citation type="submission" date="2020-04" db="EMBL/GenBank/DDBJ databases">
        <authorList>
            <person name="Chiriac C."/>
            <person name="Salcher M."/>
            <person name="Ghai R."/>
            <person name="Kavagutti S V."/>
        </authorList>
    </citation>
    <scope>NUCLEOTIDE SEQUENCE</scope>
</reference>
<gene>
    <name evidence="2" type="ORF">UFOVP628_11</name>
</gene>
<evidence type="ECO:0000256" key="1">
    <source>
        <dbReference type="SAM" id="Phobius"/>
    </source>
</evidence>
<keyword evidence="1" id="KW-0472">Membrane</keyword>
<keyword evidence="1" id="KW-0812">Transmembrane</keyword>
<keyword evidence="1" id="KW-1133">Transmembrane helix</keyword>
<sequence length="236" mass="26943">MDPISICLLAAGLVKQIQAGCELYKQAKESFVEIKATADEVIAIGKEVHGFWGQLLAFFGSKPKPQAAKPVAKTKKSAYVAVDETQVKVDIVKNLTEFFRLQEQLAAHIREEEEKSQTVYDPDQNLMESALKRVMAAQQMAELEVQIRETMVYQSPPEMGALYSEVFKMREVIQEEQEQARLKQEATRRQEAWRQHQRKGKLQVRLAVLLAALFLVGYLHLWLQILRIKSTTTPPF</sequence>
<protein>
    <submittedName>
        <fullName evidence="2">Uncharacterized protein</fullName>
    </submittedName>
</protein>
<accession>A0A6J5N1Z4</accession>
<dbReference type="EMBL" id="LR796601">
    <property type="protein sequence ID" value="CAB4153635.1"/>
    <property type="molecule type" value="Genomic_DNA"/>
</dbReference>
<evidence type="ECO:0000313" key="2">
    <source>
        <dbReference type="EMBL" id="CAB4153635.1"/>
    </source>
</evidence>
<organism evidence="2">
    <name type="scientific">uncultured Caudovirales phage</name>
    <dbReference type="NCBI Taxonomy" id="2100421"/>
    <lineage>
        <taxon>Viruses</taxon>
        <taxon>Duplodnaviria</taxon>
        <taxon>Heunggongvirae</taxon>
        <taxon>Uroviricota</taxon>
        <taxon>Caudoviricetes</taxon>
        <taxon>Peduoviridae</taxon>
        <taxon>Maltschvirus</taxon>
        <taxon>Maltschvirus maltsch</taxon>
    </lineage>
</organism>
<feature type="transmembrane region" description="Helical" evidence="1">
    <location>
        <begin position="204"/>
        <end position="223"/>
    </location>
</feature>
<proteinExistence type="predicted"/>
<name>A0A6J5N1Z4_9CAUD</name>